<dbReference type="AlphaFoldDB" id="A0A9Q8QIU2"/>
<evidence type="ECO:0000256" key="3">
    <source>
        <dbReference type="ARBA" id="ARBA00023002"/>
    </source>
</evidence>
<evidence type="ECO:0000313" key="5">
    <source>
        <dbReference type="Proteomes" id="UP000829364"/>
    </source>
</evidence>
<dbReference type="GeneID" id="72068467"/>
<dbReference type="EMBL" id="CP086359">
    <property type="protein sequence ID" value="UNI20430.1"/>
    <property type="molecule type" value="Genomic_DNA"/>
</dbReference>
<keyword evidence="5" id="KW-1185">Reference proteome</keyword>
<dbReference type="Pfam" id="PF00106">
    <property type="entry name" value="adh_short"/>
    <property type="match status" value="1"/>
</dbReference>
<sequence>MAVILVTGANRGIGLAIVRGITARLPNDTVILGCRSLQSGQDAMRDLQTAGGDGGGGGVKLDVVEIDIESDSSIAAAVATIEHRYGRLDVLVNNAIKLHVAATAGCGLSAARAASNACFNNGITSNAVVTRAFTPLLRRSASPRVVMVSSTRGSMGRTASKQLPPVALVDYCIVKAGLNMLTLHLQAAEDNDENAVEKARITFWAVSPGHCKTALNGFKGLKDPLDGAEVVLKLLESRAGAIPGGTFWEYEGGEFRMPPW</sequence>
<dbReference type="PRINTS" id="PR00081">
    <property type="entry name" value="GDHRDH"/>
</dbReference>
<dbReference type="SUPFAM" id="SSF51735">
    <property type="entry name" value="NAD(P)-binding Rossmann-fold domains"/>
    <property type="match status" value="1"/>
</dbReference>
<evidence type="ECO:0000313" key="4">
    <source>
        <dbReference type="EMBL" id="UNI20430.1"/>
    </source>
</evidence>
<reference evidence="4" key="1">
    <citation type="submission" date="2021-11" db="EMBL/GenBank/DDBJ databases">
        <title>Purpureocillium_takamizusanense_genome.</title>
        <authorList>
            <person name="Nguyen N.-H."/>
        </authorList>
    </citation>
    <scope>NUCLEOTIDE SEQUENCE</scope>
    <source>
        <strain evidence="4">PT3</strain>
    </source>
</reference>
<comment type="similarity">
    <text evidence="1">Belongs to the short-chain dehydrogenases/reductases (SDR) family.</text>
</comment>
<proteinExistence type="inferred from homology"/>
<dbReference type="InterPro" id="IPR002347">
    <property type="entry name" value="SDR_fam"/>
</dbReference>
<keyword evidence="3" id="KW-0560">Oxidoreductase</keyword>
<keyword evidence="2" id="KW-0521">NADP</keyword>
<dbReference type="InterPro" id="IPR036291">
    <property type="entry name" value="NAD(P)-bd_dom_sf"/>
</dbReference>
<dbReference type="RefSeq" id="XP_047843911.1">
    <property type="nucleotide sequence ID" value="XM_047987921.1"/>
</dbReference>
<dbReference type="Proteomes" id="UP000829364">
    <property type="component" value="Chromosome 6"/>
</dbReference>
<evidence type="ECO:0000256" key="1">
    <source>
        <dbReference type="ARBA" id="ARBA00006484"/>
    </source>
</evidence>
<accession>A0A9Q8QIU2</accession>
<dbReference type="OrthoDB" id="1933717at2759"/>
<evidence type="ECO:0000256" key="2">
    <source>
        <dbReference type="ARBA" id="ARBA00022857"/>
    </source>
</evidence>
<dbReference type="GO" id="GO:0016491">
    <property type="term" value="F:oxidoreductase activity"/>
    <property type="evidence" value="ECO:0007669"/>
    <property type="project" value="UniProtKB-KW"/>
</dbReference>
<dbReference type="Gene3D" id="3.40.50.720">
    <property type="entry name" value="NAD(P)-binding Rossmann-like Domain"/>
    <property type="match status" value="1"/>
</dbReference>
<dbReference type="KEGG" id="ptkz:JDV02_006518"/>
<protein>
    <submittedName>
        <fullName evidence="4">Uncharacterized protein</fullName>
    </submittedName>
</protein>
<name>A0A9Q8QIU2_9HYPO</name>
<organism evidence="4 5">
    <name type="scientific">Purpureocillium takamizusanense</name>
    <dbReference type="NCBI Taxonomy" id="2060973"/>
    <lineage>
        <taxon>Eukaryota</taxon>
        <taxon>Fungi</taxon>
        <taxon>Dikarya</taxon>
        <taxon>Ascomycota</taxon>
        <taxon>Pezizomycotina</taxon>
        <taxon>Sordariomycetes</taxon>
        <taxon>Hypocreomycetidae</taxon>
        <taxon>Hypocreales</taxon>
        <taxon>Ophiocordycipitaceae</taxon>
        <taxon>Purpureocillium</taxon>
    </lineage>
</organism>
<dbReference type="PANTHER" id="PTHR43963">
    <property type="entry name" value="CARBONYL REDUCTASE 1-RELATED"/>
    <property type="match status" value="1"/>
</dbReference>
<gene>
    <name evidence="4" type="ORF">JDV02_006518</name>
</gene>
<dbReference type="PANTHER" id="PTHR43963:SF6">
    <property type="entry name" value="CHAIN DEHYDROGENASE FAMILY PROTEIN, PUTATIVE (AFU_ORTHOLOGUE AFUA_3G15350)-RELATED"/>
    <property type="match status" value="1"/>
</dbReference>